<protein>
    <recommendedName>
        <fullName evidence="2">Amidase domain-containing protein</fullName>
    </recommendedName>
</protein>
<dbReference type="KEGG" id="amus:LMH87_000345"/>
<dbReference type="Gene3D" id="3.90.1300.10">
    <property type="entry name" value="Amidase signature (AS) domain"/>
    <property type="match status" value="1"/>
</dbReference>
<evidence type="ECO:0000256" key="1">
    <source>
        <dbReference type="SAM" id="Phobius"/>
    </source>
</evidence>
<keyword evidence="1" id="KW-0472">Membrane</keyword>
<dbReference type="SUPFAM" id="SSF103473">
    <property type="entry name" value="MFS general substrate transporter"/>
    <property type="match status" value="1"/>
</dbReference>
<gene>
    <name evidence="3" type="ORF">LMH87_000345</name>
</gene>
<accession>A0A9W8QEU8</accession>
<dbReference type="Proteomes" id="UP001144673">
    <property type="component" value="Chromosome 6"/>
</dbReference>
<dbReference type="EMBL" id="JAJHUN010000007">
    <property type="protein sequence ID" value="KAJ4155080.1"/>
    <property type="molecule type" value="Genomic_DNA"/>
</dbReference>
<feature type="transmembrane region" description="Helical" evidence="1">
    <location>
        <begin position="218"/>
        <end position="238"/>
    </location>
</feature>
<comment type="caution">
    <text evidence="3">The sequence shown here is derived from an EMBL/GenBank/DDBJ whole genome shotgun (WGS) entry which is preliminary data.</text>
</comment>
<dbReference type="SUPFAM" id="SSF75304">
    <property type="entry name" value="Amidase signature (AS) enzymes"/>
    <property type="match status" value="1"/>
</dbReference>
<evidence type="ECO:0000313" key="4">
    <source>
        <dbReference type="Proteomes" id="UP001144673"/>
    </source>
</evidence>
<proteinExistence type="predicted"/>
<dbReference type="AlphaFoldDB" id="A0A9W8QEU8"/>
<keyword evidence="1" id="KW-1133">Transmembrane helix</keyword>
<sequence>MVQYSLADIFFEHQRGSVMGLRGWRSIGWIGAICCGGLLGVMLFTLEETAFDRVAYLQRQNNPESGEEPEKHHQSQQLEYATDVGELENLGAAIREKRKPYLQRMKPVTPALPSKQQLFRGFIYRLRHSPRCFLYPAVLFSGLQWGAQITFLTFYLSVEDVQYYAPPWNYSDKAVAIMGVPCLVGLLVGIIYASVFADYFVVWMARKNGGILEAEHRLWLILPSSVIGSLGLLLFGFGTSKHSWGWGVPYFGLGCIGFTWGCAGDISLSYMQQVYSEAILECMVGVAVINNIFGCSLTFAAGPWLDKRTPIEVFSVLAETMDGRFLEFDVVEASLEDIQAALTTGTVTSVQLVAEYLRRISIYDCHGISLNSVPIINPSVFKEAAASDDRRAAGTPLGPLDGIPYTAKDSFKVKGLTVANGAAAFEDLIASTDAYTIHALRAAGAILLGKTNMPPMAAGGMQRGLYGRAESPYNANFLAAAFASGSSNGSAVSTTASFAAFGLGEETVSSGRSPASNNAVVAYTPSRGNISTRGNWPLYSLCDVVVPHTRSVSDLFGLLDVIAQPDSVTKGDFWRHQALITLPQPWQDKPSSFYNLREGPAFPKLRVAVPDMYTTNANMGGGDIDGVYVSDAVLDLWSRAKTDLESLGAEVISVSDFPAVTHYEAYAHIGSEDKLGMPKNWKQVERAQLPALAWHEFLQENDDPLRKSLHGIEPQNVWPFRDKSDPQVQFFKTENAVLWDNLSEFVTELAAQEPPITTQYQVPGLKQAVTAVEELRKTLLEDWMAKHQFDFVVFPAVGDVGHADADVSVEHARHAWTNGVKYSNGNQALRHLGIPSITVPMGVMANKFMPVGLTIVGKAYDDVRILRLGYLYEQASKRRVVPPLTPQLPTTFFRVETQHGRPHLENMKCLSTSLGDGGNIEVAVSGTVKPARGNASQPFVQVHVDGEIVPEIDIQLSEEDSQVYSFISTVAVPAPPERPAREEVQGKTARDRIMIMVLASVAYGKPTGWLGFV</sequence>
<organism evidence="3 4">
    <name type="scientific">Akanthomyces muscarius</name>
    <name type="common">Entomopathogenic fungus</name>
    <name type="synonym">Lecanicillium muscarium</name>
    <dbReference type="NCBI Taxonomy" id="2231603"/>
    <lineage>
        <taxon>Eukaryota</taxon>
        <taxon>Fungi</taxon>
        <taxon>Dikarya</taxon>
        <taxon>Ascomycota</taxon>
        <taxon>Pezizomycotina</taxon>
        <taxon>Sordariomycetes</taxon>
        <taxon>Hypocreomycetidae</taxon>
        <taxon>Hypocreales</taxon>
        <taxon>Cordycipitaceae</taxon>
        <taxon>Akanthomyces</taxon>
    </lineage>
</organism>
<dbReference type="InterPro" id="IPR036259">
    <property type="entry name" value="MFS_trans_sf"/>
</dbReference>
<keyword evidence="4" id="KW-1185">Reference proteome</keyword>
<dbReference type="Pfam" id="PF01425">
    <property type="entry name" value="Amidase"/>
    <property type="match status" value="1"/>
</dbReference>
<dbReference type="GeneID" id="80887504"/>
<dbReference type="Gene3D" id="1.20.1250.20">
    <property type="entry name" value="MFS general substrate transporter like domains"/>
    <property type="match status" value="1"/>
</dbReference>
<dbReference type="RefSeq" id="XP_056055204.1">
    <property type="nucleotide sequence ID" value="XM_056198235.1"/>
</dbReference>
<dbReference type="PANTHER" id="PTHR42678:SF11">
    <property type="entry name" value="AMIDASE FAMILY PROTEIN"/>
    <property type="match status" value="1"/>
</dbReference>
<name>A0A9W8QEU8_AKAMU</name>
<feature type="transmembrane region" description="Helical" evidence="1">
    <location>
        <begin position="27"/>
        <end position="46"/>
    </location>
</feature>
<feature type="transmembrane region" description="Helical" evidence="1">
    <location>
        <begin position="176"/>
        <end position="197"/>
    </location>
</feature>
<dbReference type="InterPro" id="IPR036928">
    <property type="entry name" value="AS_sf"/>
</dbReference>
<reference evidence="3" key="1">
    <citation type="journal article" date="2023" name="Access Microbiol">
        <title>De-novo genome assembly for Akanthomyces muscarius, a biocontrol agent of insect agricultural pests.</title>
        <authorList>
            <person name="Erdos Z."/>
            <person name="Studholme D.J."/>
            <person name="Raymond B."/>
            <person name="Sharma M."/>
        </authorList>
    </citation>
    <scope>NUCLEOTIDE SEQUENCE</scope>
    <source>
        <strain evidence="3">Ve6</strain>
    </source>
</reference>
<feature type="domain" description="Amidase" evidence="2">
    <location>
        <begin position="352"/>
        <end position="570"/>
    </location>
</feature>
<evidence type="ECO:0000313" key="3">
    <source>
        <dbReference type="EMBL" id="KAJ4155080.1"/>
    </source>
</evidence>
<evidence type="ECO:0000259" key="2">
    <source>
        <dbReference type="Pfam" id="PF01425"/>
    </source>
</evidence>
<dbReference type="PANTHER" id="PTHR42678">
    <property type="entry name" value="AMIDASE"/>
    <property type="match status" value="1"/>
</dbReference>
<dbReference type="NCBIfam" id="NF005127">
    <property type="entry name" value="PRK06565.1"/>
    <property type="match status" value="1"/>
</dbReference>
<feature type="transmembrane region" description="Helical" evidence="1">
    <location>
        <begin position="250"/>
        <end position="270"/>
    </location>
</feature>
<keyword evidence="1" id="KW-0812">Transmembrane</keyword>
<feature type="transmembrane region" description="Helical" evidence="1">
    <location>
        <begin position="282"/>
        <end position="305"/>
    </location>
</feature>
<dbReference type="InterPro" id="IPR023631">
    <property type="entry name" value="Amidase_dom"/>
</dbReference>
<feature type="transmembrane region" description="Helical" evidence="1">
    <location>
        <begin position="133"/>
        <end position="156"/>
    </location>
</feature>